<dbReference type="STRING" id="306541.SAMN05421668_107152"/>
<organism evidence="3 4">
    <name type="scientific">Halolactibacillus miurensis</name>
    <dbReference type="NCBI Taxonomy" id="306541"/>
    <lineage>
        <taxon>Bacteria</taxon>
        <taxon>Bacillati</taxon>
        <taxon>Bacillota</taxon>
        <taxon>Bacilli</taxon>
        <taxon>Bacillales</taxon>
        <taxon>Bacillaceae</taxon>
        <taxon>Halolactibacillus</taxon>
    </lineage>
</organism>
<dbReference type="PROSITE" id="PS51819">
    <property type="entry name" value="VOC"/>
    <property type="match status" value="2"/>
</dbReference>
<evidence type="ECO:0000313" key="2">
    <source>
        <dbReference type="EMBL" id="GEM04905.1"/>
    </source>
</evidence>
<evidence type="ECO:0000313" key="5">
    <source>
        <dbReference type="Proteomes" id="UP000321773"/>
    </source>
</evidence>
<keyword evidence="5" id="KW-1185">Reference proteome</keyword>
<dbReference type="InterPro" id="IPR004360">
    <property type="entry name" value="Glyas_Fos-R_dOase_dom"/>
</dbReference>
<dbReference type="OrthoDB" id="9785698at2"/>
<dbReference type="PANTHER" id="PTHR36110">
    <property type="entry name" value="RING-CLEAVING DIOXYGENASE MHQE-RELATED"/>
    <property type="match status" value="1"/>
</dbReference>
<dbReference type="Proteomes" id="UP000199139">
    <property type="component" value="Unassembled WGS sequence"/>
</dbReference>
<dbReference type="PANTHER" id="PTHR36110:SF4">
    <property type="entry name" value="RING-CLEAVING DIOXYGENASE MHQA-RELATED"/>
    <property type="match status" value="1"/>
</dbReference>
<dbReference type="InterPro" id="IPR029068">
    <property type="entry name" value="Glyas_Bleomycin-R_OHBP_Dase"/>
</dbReference>
<sequence>MTLILGHHHLSMITKQAQRNHYFYTDVLGMRRVKLTVNQDEPSMYHLFYADRVGTPGTSLTFFEIPAVGKTYRGTNAITRISLVVSSQESLTFWHDRLRARGMEIESVSSYAGYNALLFEDPEGLRYALVVAESEALRAHAPWDETDVPEAHQIKGIGPVEITVRDGDRIGQTLVDMFGMTKVSEGEQETVYRAVLNDIASEIIIKQQAGEVERPGRGSIHHLALRVKDEAALRQIEDKIQERFQSSGVIDRHYFKSLYVRETNGILFEVATDGPGYLVDSDEASLGQGLALAPKLEPQREAIEKALIPIDDK</sequence>
<dbReference type="Gene3D" id="3.10.180.10">
    <property type="entry name" value="2,3-Dihydroxybiphenyl 1,2-Dioxygenase, domain 1"/>
    <property type="match status" value="2"/>
</dbReference>
<dbReference type="RefSeq" id="WP_062321172.1">
    <property type="nucleotide sequence ID" value="NZ_BJWJ01000020.1"/>
</dbReference>
<dbReference type="InterPro" id="IPR052537">
    <property type="entry name" value="Extradiol_RC_dioxygenase"/>
</dbReference>
<evidence type="ECO:0000313" key="3">
    <source>
        <dbReference type="EMBL" id="SFS72357.1"/>
    </source>
</evidence>
<feature type="domain" description="VOC" evidence="1">
    <location>
        <begin position="6"/>
        <end position="132"/>
    </location>
</feature>
<dbReference type="Pfam" id="PF00903">
    <property type="entry name" value="Glyoxalase"/>
    <property type="match status" value="1"/>
</dbReference>
<gene>
    <name evidence="2" type="ORF">HMI01_18930</name>
    <name evidence="3" type="ORF">SAMN05421668_107152</name>
</gene>
<dbReference type="EMBL" id="FPAI01000007">
    <property type="protein sequence ID" value="SFS72357.1"/>
    <property type="molecule type" value="Genomic_DNA"/>
</dbReference>
<dbReference type="SUPFAM" id="SSF54593">
    <property type="entry name" value="Glyoxalase/Bleomycin resistance protein/Dihydroxybiphenyl dioxygenase"/>
    <property type="match status" value="1"/>
</dbReference>
<dbReference type="Proteomes" id="UP000321773">
    <property type="component" value="Unassembled WGS sequence"/>
</dbReference>
<proteinExistence type="predicted"/>
<reference evidence="3 4" key="1">
    <citation type="submission" date="2016-10" db="EMBL/GenBank/DDBJ databases">
        <authorList>
            <person name="de Groot N.N."/>
        </authorList>
    </citation>
    <scope>NUCLEOTIDE SEQUENCE [LARGE SCALE GENOMIC DNA]</scope>
    <source>
        <strain evidence="3 4">DSM 17074</strain>
    </source>
</reference>
<name>A0A1I6S5X4_9BACI</name>
<evidence type="ECO:0000313" key="4">
    <source>
        <dbReference type="Proteomes" id="UP000199139"/>
    </source>
</evidence>
<feature type="domain" description="VOC" evidence="1">
    <location>
        <begin position="156"/>
        <end position="273"/>
    </location>
</feature>
<dbReference type="AlphaFoldDB" id="A0A1I6S5X4"/>
<dbReference type="InterPro" id="IPR037523">
    <property type="entry name" value="VOC_core"/>
</dbReference>
<accession>A0A1I6S5X4</accession>
<protein>
    <submittedName>
        <fullName evidence="2 3">Glyoxalase</fullName>
    </submittedName>
</protein>
<reference evidence="2 5" key="2">
    <citation type="submission" date="2019-07" db="EMBL/GenBank/DDBJ databases">
        <title>Whole genome shotgun sequence of Halolactibacillus miurensis NBRC 100873.</title>
        <authorList>
            <person name="Hosoyama A."/>
            <person name="Uohara A."/>
            <person name="Ohji S."/>
            <person name="Ichikawa N."/>
        </authorList>
    </citation>
    <scope>NUCLEOTIDE SEQUENCE [LARGE SCALE GENOMIC DNA]</scope>
    <source>
        <strain evidence="2 5">NBRC 100873</strain>
    </source>
</reference>
<evidence type="ECO:0000259" key="1">
    <source>
        <dbReference type="PROSITE" id="PS51819"/>
    </source>
</evidence>
<dbReference type="EMBL" id="BJWJ01000020">
    <property type="protein sequence ID" value="GEM04905.1"/>
    <property type="molecule type" value="Genomic_DNA"/>
</dbReference>